<evidence type="ECO:0000313" key="5">
    <source>
        <dbReference type="Proteomes" id="UP000282985"/>
    </source>
</evidence>
<evidence type="ECO:0008006" key="6">
    <source>
        <dbReference type="Google" id="ProtNLM"/>
    </source>
</evidence>
<accession>A0A434AV54</accession>
<evidence type="ECO:0000256" key="3">
    <source>
        <dbReference type="ARBA" id="ARBA00023237"/>
    </source>
</evidence>
<keyword evidence="5" id="KW-1185">Reference proteome</keyword>
<gene>
    <name evidence="4" type="ORF">DLK05_09175</name>
</gene>
<protein>
    <recommendedName>
        <fullName evidence="6">TonB-dependent receptor</fullName>
    </recommendedName>
</protein>
<name>A0A434AV54_9BACT</name>
<sequence length="551" mass="62916">MQAQEQRDLNKEIQVRTSYQPKINKASRIGELPVILDTTSFTPNFTYFVLTRPLSVAFTPAVIPAAKIVGEPLKPIYSSSLSLAGGNYSSLFGDYRFNNQRSKTTDIGFHLRHYSTNGKLKLENGNKEKPDWVEQLAEVYGSAYLEEGELSGRVFYQHLRYNYFGFPKSEDVGDIWQDLFPYEKQKQNIFGLSADFQSNLKDAEKPLFDIGLSFNHFADDIAVKENDLDIDAKAKIRHGDGFWSLLSKFEYFAIDGLNHWKGDEFIKERKTLKWSINPQYLLQTGRLNLKLGAHAVLAMGDDSKTKIYPDISIDVNAVDGILSLFAGIDGDLEMNKYKSIAKENSFIFSGLNVLPSNKKYRLYGGVKGSISSKASFSLTAEYAAIDQQYFFVKTDIYPPDAVFFLPTYSNKFGVLYDDISLLKLQAEANIEWTDRLKLNSKFTFYHYSLNQLADAWHKPQFELNVNGNYQFTKELNFKVGVNIIGERPVLYSGQNQALDAVYDFNVGANYLFNEHFTTFVVVNNLFADRYYRWEGYPSQGFNFLIGVKILF</sequence>
<dbReference type="SUPFAM" id="SSF56935">
    <property type="entry name" value="Porins"/>
    <property type="match status" value="1"/>
</dbReference>
<dbReference type="InterPro" id="IPR036942">
    <property type="entry name" value="Beta-barrel_TonB_sf"/>
</dbReference>
<evidence type="ECO:0000313" key="4">
    <source>
        <dbReference type="EMBL" id="RUT78239.1"/>
    </source>
</evidence>
<dbReference type="Proteomes" id="UP000282985">
    <property type="component" value="Unassembled WGS sequence"/>
</dbReference>
<keyword evidence="3" id="KW-0998">Cell outer membrane</keyword>
<evidence type="ECO:0000256" key="1">
    <source>
        <dbReference type="ARBA" id="ARBA00004442"/>
    </source>
</evidence>
<reference evidence="4 5" key="1">
    <citation type="submission" date="2018-11" db="EMBL/GenBank/DDBJ databases">
        <title>Parancylomarina longa gen. nov., sp. nov., isolated from sediments of southern Okinawa.</title>
        <authorList>
            <person name="Fu T."/>
        </authorList>
    </citation>
    <scope>NUCLEOTIDE SEQUENCE [LARGE SCALE GENOMIC DNA]</scope>
    <source>
        <strain evidence="4 5">T3-2 S1-C</strain>
    </source>
</reference>
<dbReference type="AlphaFoldDB" id="A0A434AV54"/>
<dbReference type="EMBL" id="RJJX01000010">
    <property type="protein sequence ID" value="RUT78239.1"/>
    <property type="molecule type" value="Genomic_DNA"/>
</dbReference>
<organism evidence="4 5">
    <name type="scientific">Ancylomarina longa</name>
    <dbReference type="NCBI Taxonomy" id="2487017"/>
    <lineage>
        <taxon>Bacteria</taxon>
        <taxon>Pseudomonadati</taxon>
        <taxon>Bacteroidota</taxon>
        <taxon>Bacteroidia</taxon>
        <taxon>Marinilabiliales</taxon>
        <taxon>Marinifilaceae</taxon>
        <taxon>Ancylomarina</taxon>
    </lineage>
</organism>
<dbReference type="GO" id="GO:0009279">
    <property type="term" value="C:cell outer membrane"/>
    <property type="evidence" value="ECO:0007669"/>
    <property type="project" value="UniProtKB-SubCell"/>
</dbReference>
<dbReference type="Gene3D" id="2.40.170.20">
    <property type="entry name" value="TonB-dependent receptor, beta-barrel domain"/>
    <property type="match status" value="1"/>
</dbReference>
<comment type="caution">
    <text evidence="4">The sequence shown here is derived from an EMBL/GenBank/DDBJ whole genome shotgun (WGS) entry which is preliminary data.</text>
</comment>
<keyword evidence="2" id="KW-0472">Membrane</keyword>
<proteinExistence type="predicted"/>
<comment type="subcellular location">
    <subcellularLocation>
        <location evidence="1">Cell outer membrane</location>
    </subcellularLocation>
</comment>
<evidence type="ECO:0000256" key="2">
    <source>
        <dbReference type="ARBA" id="ARBA00023136"/>
    </source>
</evidence>